<keyword evidence="3" id="KW-0804">Transcription</keyword>
<proteinExistence type="predicted"/>
<dbReference type="SUPFAM" id="SSF48498">
    <property type="entry name" value="Tetracyclin repressor-like, C-terminal domain"/>
    <property type="match status" value="1"/>
</dbReference>
<dbReference type="SUPFAM" id="SSF46689">
    <property type="entry name" value="Homeodomain-like"/>
    <property type="match status" value="1"/>
</dbReference>
<accession>A0A543GIU8</accession>
<reference evidence="6 7" key="1">
    <citation type="submission" date="2019-06" db="EMBL/GenBank/DDBJ databases">
        <title>Sequencing the genomes of 1000 actinobacteria strains.</title>
        <authorList>
            <person name="Klenk H.-P."/>
        </authorList>
    </citation>
    <scope>NUCLEOTIDE SEQUENCE [LARGE SCALE GENOMIC DNA]</scope>
    <source>
        <strain evidence="6 7">DSM 45511</strain>
    </source>
</reference>
<sequence>MPATALRIAAAARGVLIEEGSAAVTMRRIAAAVAVTPMAIYRHYPDRDALLAAVADECFAELARDWAAHAGDGGVAGLDRLLSAHLDLALGRPHLYSFLFTEPRPGARRYPADFRAGGSPTLNVLATALEAGVRRGEIGTDDVWETALLLASQLHGLVQLYHGGRIGLSEDEFRSLCRRAVGRIVDGIRN</sequence>
<dbReference type="AlphaFoldDB" id="A0A543GIU8"/>
<keyword evidence="7" id="KW-1185">Reference proteome</keyword>
<keyword evidence="2 4" id="KW-0238">DNA-binding</keyword>
<dbReference type="Proteomes" id="UP000319818">
    <property type="component" value="Unassembled WGS sequence"/>
</dbReference>
<evidence type="ECO:0000256" key="3">
    <source>
        <dbReference type="ARBA" id="ARBA00023163"/>
    </source>
</evidence>
<protein>
    <submittedName>
        <fullName evidence="6">TetR family transcriptional regulator</fullName>
    </submittedName>
</protein>
<dbReference type="Gene3D" id="1.10.357.10">
    <property type="entry name" value="Tetracycline Repressor, domain 2"/>
    <property type="match status" value="1"/>
</dbReference>
<dbReference type="GO" id="GO:0003700">
    <property type="term" value="F:DNA-binding transcription factor activity"/>
    <property type="evidence" value="ECO:0007669"/>
    <property type="project" value="TreeGrafter"/>
</dbReference>
<dbReference type="OrthoDB" id="4641396at2"/>
<dbReference type="PROSITE" id="PS50977">
    <property type="entry name" value="HTH_TETR_2"/>
    <property type="match status" value="1"/>
</dbReference>
<dbReference type="InterPro" id="IPR009057">
    <property type="entry name" value="Homeodomain-like_sf"/>
</dbReference>
<dbReference type="InterPro" id="IPR050109">
    <property type="entry name" value="HTH-type_TetR-like_transc_reg"/>
</dbReference>
<dbReference type="InterPro" id="IPR001647">
    <property type="entry name" value="HTH_TetR"/>
</dbReference>
<keyword evidence="1" id="KW-0805">Transcription regulation</keyword>
<dbReference type="PRINTS" id="PR00455">
    <property type="entry name" value="HTHTETR"/>
</dbReference>
<dbReference type="InterPro" id="IPR036271">
    <property type="entry name" value="Tet_transcr_reg_TetR-rel_C_sf"/>
</dbReference>
<feature type="DNA-binding region" description="H-T-H motif" evidence="4">
    <location>
        <begin position="25"/>
        <end position="44"/>
    </location>
</feature>
<comment type="caution">
    <text evidence="6">The sequence shown here is derived from an EMBL/GenBank/DDBJ whole genome shotgun (WGS) entry which is preliminary data.</text>
</comment>
<dbReference type="InterPro" id="IPR025996">
    <property type="entry name" value="MT1864/Rv1816-like_C"/>
</dbReference>
<dbReference type="GO" id="GO:0000976">
    <property type="term" value="F:transcription cis-regulatory region binding"/>
    <property type="evidence" value="ECO:0007669"/>
    <property type="project" value="TreeGrafter"/>
</dbReference>
<name>A0A543GIU8_9PSEU</name>
<organism evidence="6 7">
    <name type="scientific">Pseudonocardia cypriaca</name>
    <dbReference type="NCBI Taxonomy" id="882449"/>
    <lineage>
        <taxon>Bacteria</taxon>
        <taxon>Bacillati</taxon>
        <taxon>Actinomycetota</taxon>
        <taxon>Actinomycetes</taxon>
        <taxon>Pseudonocardiales</taxon>
        <taxon>Pseudonocardiaceae</taxon>
        <taxon>Pseudonocardia</taxon>
    </lineage>
</organism>
<evidence type="ECO:0000256" key="1">
    <source>
        <dbReference type="ARBA" id="ARBA00023015"/>
    </source>
</evidence>
<feature type="domain" description="HTH tetR-type" evidence="5">
    <location>
        <begin position="2"/>
        <end position="62"/>
    </location>
</feature>
<dbReference type="PANTHER" id="PTHR30055:SF234">
    <property type="entry name" value="HTH-TYPE TRANSCRIPTIONAL REGULATOR BETI"/>
    <property type="match status" value="1"/>
</dbReference>
<dbReference type="Pfam" id="PF00440">
    <property type="entry name" value="TetR_N"/>
    <property type="match status" value="1"/>
</dbReference>
<dbReference type="EMBL" id="VFPH01000001">
    <property type="protein sequence ID" value="TQM45954.1"/>
    <property type="molecule type" value="Genomic_DNA"/>
</dbReference>
<evidence type="ECO:0000313" key="6">
    <source>
        <dbReference type="EMBL" id="TQM45954.1"/>
    </source>
</evidence>
<evidence type="ECO:0000256" key="4">
    <source>
        <dbReference type="PROSITE-ProRule" id="PRU00335"/>
    </source>
</evidence>
<dbReference type="PANTHER" id="PTHR30055">
    <property type="entry name" value="HTH-TYPE TRANSCRIPTIONAL REGULATOR RUTR"/>
    <property type="match status" value="1"/>
</dbReference>
<evidence type="ECO:0000259" key="5">
    <source>
        <dbReference type="PROSITE" id="PS50977"/>
    </source>
</evidence>
<evidence type="ECO:0000313" key="7">
    <source>
        <dbReference type="Proteomes" id="UP000319818"/>
    </source>
</evidence>
<evidence type="ECO:0000256" key="2">
    <source>
        <dbReference type="ARBA" id="ARBA00023125"/>
    </source>
</evidence>
<gene>
    <name evidence="6" type="ORF">FB388_3355</name>
</gene>
<dbReference type="RefSeq" id="WP_142101887.1">
    <property type="nucleotide sequence ID" value="NZ_VFPH01000001.1"/>
</dbReference>
<dbReference type="Pfam" id="PF13305">
    <property type="entry name" value="TetR_C_33"/>
    <property type="match status" value="1"/>
</dbReference>